<name>A0A3P7LMD6_DIBLA</name>
<organism evidence="1 2">
    <name type="scientific">Dibothriocephalus latus</name>
    <name type="common">Fish tapeworm</name>
    <name type="synonym">Diphyllobothrium latum</name>
    <dbReference type="NCBI Taxonomy" id="60516"/>
    <lineage>
        <taxon>Eukaryota</taxon>
        <taxon>Metazoa</taxon>
        <taxon>Spiralia</taxon>
        <taxon>Lophotrochozoa</taxon>
        <taxon>Platyhelminthes</taxon>
        <taxon>Cestoda</taxon>
        <taxon>Eucestoda</taxon>
        <taxon>Diphyllobothriidea</taxon>
        <taxon>Diphyllobothriidae</taxon>
        <taxon>Dibothriocephalus</taxon>
    </lineage>
</organism>
<proteinExistence type="predicted"/>
<evidence type="ECO:0000313" key="1">
    <source>
        <dbReference type="EMBL" id="VDN11088.1"/>
    </source>
</evidence>
<evidence type="ECO:0000313" key="2">
    <source>
        <dbReference type="Proteomes" id="UP000281553"/>
    </source>
</evidence>
<dbReference type="Proteomes" id="UP000281553">
    <property type="component" value="Unassembled WGS sequence"/>
</dbReference>
<dbReference type="EMBL" id="UYRU01050668">
    <property type="protein sequence ID" value="VDN11088.1"/>
    <property type="molecule type" value="Genomic_DNA"/>
</dbReference>
<reference evidence="1 2" key="1">
    <citation type="submission" date="2018-11" db="EMBL/GenBank/DDBJ databases">
        <authorList>
            <consortium name="Pathogen Informatics"/>
        </authorList>
    </citation>
    <scope>NUCLEOTIDE SEQUENCE [LARGE SCALE GENOMIC DNA]</scope>
</reference>
<dbReference type="OrthoDB" id="10401611at2759"/>
<keyword evidence="2" id="KW-1185">Reference proteome</keyword>
<gene>
    <name evidence="1" type="ORF">DILT_LOCUS6919</name>
</gene>
<accession>A0A3P7LMD6</accession>
<dbReference type="AlphaFoldDB" id="A0A3P7LMD6"/>
<protein>
    <submittedName>
        <fullName evidence="1">Uncharacterized protein</fullName>
    </submittedName>
</protein>
<sequence length="107" mass="11676">MPPMGMPQAGMMNGPMGMPGMMQAGMMQPMSPQQGYMPYGNAMPQMGMNPQTMPGMMPYQNVLLPPTYNGVTAYAQPATMPGQMAPTPIFQFQFTPAKQQPQQQGRK</sequence>